<dbReference type="Gramene" id="Pp3c4_18760V3.1">
    <property type="protein sequence ID" value="PAC:32920674.CDS.1"/>
    <property type="gene ID" value="Pp3c4_18760"/>
</dbReference>
<feature type="transmembrane region" description="Helical" evidence="1">
    <location>
        <begin position="12"/>
        <end position="40"/>
    </location>
</feature>
<dbReference type="EnsemblPlants" id="Pp3c4_18760V3.1">
    <property type="protein sequence ID" value="PAC:32920674.CDS.1"/>
    <property type="gene ID" value="Pp3c4_18760"/>
</dbReference>
<dbReference type="InParanoid" id="A0A2K1KP10"/>
<dbReference type="EnsemblPlants" id="Pp3c4_18760V3.2">
    <property type="protein sequence ID" value="PAC:32920675.CDS.1"/>
    <property type="gene ID" value="Pp3c4_18760"/>
</dbReference>
<evidence type="ECO:0000313" key="3">
    <source>
        <dbReference type="EnsemblPlants" id="PAC:32920674.CDS.1"/>
    </source>
</evidence>
<reference evidence="2 4" key="2">
    <citation type="journal article" date="2018" name="Plant J.">
        <title>The Physcomitrella patens chromosome-scale assembly reveals moss genome structure and evolution.</title>
        <authorList>
            <person name="Lang D."/>
            <person name="Ullrich K.K."/>
            <person name="Murat F."/>
            <person name="Fuchs J."/>
            <person name="Jenkins J."/>
            <person name="Haas F.B."/>
            <person name="Piednoel M."/>
            <person name="Gundlach H."/>
            <person name="Van Bel M."/>
            <person name="Meyberg R."/>
            <person name="Vives C."/>
            <person name="Morata J."/>
            <person name="Symeonidi A."/>
            <person name="Hiss M."/>
            <person name="Muchero W."/>
            <person name="Kamisugi Y."/>
            <person name="Saleh O."/>
            <person name="Blanc G."/>
            <person name="Decker E.L."/>
            <person name="van Gessel N."/>
            <person name="Grimwood J."/>
            <person name="Hayes R.D."/>
            <person name="Graham S.W."/>
            <person name="Gunter L.E."/>
            <person name="McDaniel S.F."/>
            <person name="Hoernstein S.N.W."/>
            <person name="Larsson A."/>
            <person name="Li F.W."/>
            <person name="Perroud P.F."/>
            <person name="Phillips J."/>
            <person name="Ranjan P."/>
            <person name="Rokshar D.S."/>
            <person name="Rothfels C.J."/>
            <person name="Schneider L."/>
            <person name="Shu S."/>
            <person name="Stevenson D.W."/>
            <person name="Thummler F."/>
            <person name="Tillich M."/>
            <person name="Villarreal Aguilar J.C."/>
            <person name="Widiez T."/>
            <person name="Wong G.K."/>
            <person name="Wymore A."/>
            <person name="Zhang Y."/>
            <person name="Zimmer A.D."/>
            <person name="Quatrano R.S."/>
            <person name="Mayer K.F.X."/>
            <person name="Goodstein D."/>
            <person name="Casacuberta J.M."/>
            <person name="Vandepoele K."/>
            <person name="Reski R."/>
            <person name="Cuming A.C."/>
            <person name="Tuskan G.A."/>
            <person name="Maumus F."/>
            <person name="Salse J."/>
            <person name="Schmutz J."/>
            <person name="Rensing S.A."/>
        </authorList>
    </citation>
    <scope>NUCLEOTIDE SEQUENCE [LARGE SCALE GENOMIC DNA]</scope>
    <source>
        <strain evidence="3 4">cv. Gransden 2004</strain>
    </source>
</reference>
<evidence type="ECO:0000313" key="2">
    <source>
        <dbReference type="EMBL" id="PNR55525.1"/>
    </source>
</evidence>
<keyword evidence="4" id="KW-1185">Reference proteome</keyword>
<accession>A0A2K1KP10</accession>
<evidence type="ECO:0000256" key="1">
    <source>
        <dbReference type="SAM" id="Phobius"/>
    </source>
</evidence>
<sequence>MIKAMIRKNLIIINTFGGIYFVFLFIYLFSEFGYLIVYIYKYDISICQV</sequence>
<gene>
    <name evidence="2" type="ORF">PHYPA_006422</name>
</gene>
<proteinExistence type="predicted"/>
<name>A0A2K1KP10_PHYPA</name>
<dbReference type="EMBL" id="ABEU02000004">
    <property type="protein sequence ID" value="PNR55525.1"/>
    <property type="molecule type" value="Genomic_DNA"/>
</dbReference>
<keyword evidence="1" id="KW-0812">Transmembrane</keyword>
<dbReference type="AlphaFoldDB" id="A0A2K1KP10"/>
<organism evidence="2">
    <name type="scientific">Physcomitrium patens</name>
    <name type="common">Spreading-leaved earth moss</name>
    <name type="synonym">Physcomitrella patens</name>
    <dbReference type="NCBI Taxonomy" id="3218"/>
    <lineage>
        <taxon>Eukaryota</taxon>
        <taxon>Viridiplantae</taxon>
        <taxon>Streptophyta</taxon>
        <taxon>Embryophyta</taxon>
        <taxon>Bryophyta</taxon>
        <taxon>Bryophytina</taxon>
        <taxon>Bryopsida</taxon>
        <taxon>Funariidae</taxon>
        <taxon>Funariales</taxon>
        <taxon>Funariaceae</taxon>
        <taxon>Physcomitrium</taxon>
    </lineage>
</organism>
<keyword evidence="1" id="KW-1133">Transmembrane helix</keyword>
<evidence type="ECO:0000313" key="4">
    <source>
        <dbReference type="Proteomes" id="UP000006727"/>
    </source>
</evidence>
<reference evidence="2 4" key="1">
    <citation type="journal article" date="2008" name="Science">
        <title>The Physcomitrella genome reveals evolutionary insights into the conquest of land by plants.</title>
        <authorList>
            <person name="Rensing S."/>
            <person name="Lang D."/>
            <person name="Zimmer A."/>
            <person name="Terry A."/>
            <person name="Salamov A."/>
            <person name="Shapiro H."/>
            <person name="Nishiyama T."/>
            <person name="Perroud P.-F."/>
            <person name="Lindquist E."/>
            <person name="Kamisugi Y."/>
            <person name="Tanahashi T."/>
            <person name="Sakakibara K."/>
            <person name="Fujita T."/>
            <person name="Oishi K."/>
            <person name="Shin-I T."/>
            <person name="Kuroki Y."/>
            <person name="Toyoda A."/>
            <person name="Suzuki Y."/>
            <person name="Hashimoto A."/>
            <person name="Yamaguchi K."/>
            <person name="Sugano A."/>
            <person name="Kohara Y."/>
            <person name="Fujiyama A."/>
            <person name="Anterola A."/>
            <person name="Aoki S."/>
            <person name="Ashton N."/>
            <person name="Barbazuk W.B."/>
            <person name="Barker E."/>
            <person name="Bennetzen J."/>
            <person name="Bezanilla M."/>
            <person name="Blankenship R."/>
            <person name="Cho S.H."/>
            <person name="Dutcher S."/>
            <person name="Estelle M."/>
            <person name="Fawcett J.A."/>
            <person name="Gundlach H."/>
            <person name="Hanada K."/>
            <person name="Heyl A."/>
            <person name="Hicks K.A."/>
            <person name="Hugh J."/>
            <person name="Lohr M."/>
            <person name="Mayer K."/>
            <person name="Melkozernov A."/>
            <person name="Murata T."/>
            <person name="Nelson D."/>
            <person name="Pils B."/>
            <person name="Prigge M."/>
            <person name="Reiss B."/>
            <person name="Renner T."/>
            <person name="Rombauts S."/>
            <person name="Rushton P."/>
            <person name="Sanderfoot A."/>
            <person name="Schween G."/>
            <person name="Shiu S.-H."/>
            <person name="Stueber K."/>
            <person name="Theodoulou F.L."/>
            <person name="Tu H."/>
            <person name="Van de Peer Y."/>
            <person name="Verrier P.J."/>
            <person name="Waters E."/>
            <person name="Wood A."/>
            <person name="Yang L."/>
            <person name="Cove D."/>
            <person name="Cuming A."/>
            <person name="Hasebe M."/>
            <person name="Lucas S."/>
            <person name="Mishler D.B."/>
            <person name="Reski R."/>
            <person name="Grigoriev I."/>
            <person name="Quatrano R.S."/>
            <person name="Boore J.L."/>
        </authorList>
    </citation>
    <scope>NUCLEOTIDE SEQUENCE [LARGE SCALE GENOMIC DNA]</scope>
    <source>
        <strain evidence="3 4">cv. Gransden 2004</strain>
    </source>
</reference>
<protein>
    <submittedName>
        <fullName evidence="2 3">Uncharacterized protein</fullName>
    </submittedName>
</protein>
<reference evidence="3" key="3">
    <citation type="submission" date="2020-12" db="UniProtKB">
        <authorList>
            <consortium name="EnsemblPlants"/>
        </authorList>
    </citation>
    <scope>IDENTIFICATION</scope>
</reference>
<keyword evidence="1" id="KW-0472">Membrane</keyword>
<dbReference type="Proteomes" id="UP000006727">
    <property type="component" value="Chromosome 4"/>
</dbReference>
<dbReference type="Gramene" id="Pp3c4_18760V3.2">
    <property type="protein sequence ID" value="PAC:32920675.CDS.1"/>
    <property type="gene ID" value="Pp3c4_18760"/>
</dbReference>